<sequence>MHKRVLITGGASGLGKALALRWAQQGSNVCIADLNQERAEETVQELQALNVDAFFVHCDITDEASVESVKQAIVDKWQGIDLVVNNAGIASADSLEDEDLVQWRTIMNVNLFGAVIVTRAFAPLMKAQNSGYFLNVASQAGITSIAMMASYNVSKAAMITFSETMRLELNDDNIGVSVLCPGFFKTNLKESLRTKSDQLRSVLDKVMERATITAEDVANYTFDAVSNKELMIVTHPEGRTMYRLKRWFPKFYLKKMLEHTARFRGRK</sequence>
<evidence type="ECO:0000256" key="1">
    <source>
        <dbReference type="ARBA" id="ARBA00006484"/>
    </source>
</evidence>
<dbReference type="Gene3D" id="3.40.50.720">
    <property type="entry name" value="NAD(P)-binding Rossmann-like Domain"/>
    <property type="match status" value="1"/>
</dbReference>
<dbReference type="InterPro" id="IPR002347">
    <property type="entry name" value="SDR_fam"/>
</dbReference>
<dbReference type="PANTHER" id="PTHR44196:SF1">
    <property type="entry name" value="DEHYDROGENASE_REDUCTASE SDR FAMILY MEMBER 7B"/>
    <property type="match status" value="1"/>
</dbReference>
<dbReference type="AlphaFoldDB" id="A0A545TH92"/>
<dbReference type="SUPFAM" id="SSF51735">
    <property type="entry name" value="NAD(P)-binding Rossmann-fold domains"/>
    <property type="match status" value="1"/>
</dbReference>
<name>A0A545TH92_9GAMM</name>
<evidence type="ECO:0000256" key="3">
    <source>
        <dbReference type="RuleBase" id="RU000363"/>
    </source>
</evidence>
<dbReference type="RefSeq" id="WP_142887952.1">
    <property type="nucleotide sequence ID" value="NZ_VIKR01000001.1"/>
</dbReference>
<dbReference type="PROSITE" id="PS00061">
    <property type="entry name" value="ADH_SHORT"/>
    <property type="match status" value="1"/>
</dbReference>
<dbReference type="PRINTS" id="PR00080">
    <property type="entry name" value="SDRFAMILY"/>
</dbReference>
<dbReference type="EMBL" id="VIKR01000001">
    <property type="protein sequence ID" value="TQV76592.1"/>
    <property type="molecule type" value="Genomic_DNA"/>
</dbReference>
<dbReference type="OrthoDB" id="4690547at2"/>
<dbReference type="CDD" id="cd05233">
    <property type="entry name" value="SDR_c"/>
    <property type="match status" value="1"/>
</dbReference>
<reference evidence="4 5" key="1">
    <citation type="submission" date="2019-06" db="EMBL/GenBank/DDBJ databases">
        <title>Draft genome of Aliikangiella marina GYP-15.</title>
        <authorList>
            <person name="Wang G."/>
        </authorList>
    </citation>
    <scope>NUCLEOTIDE SEQUENCE [LARGE SCALE GENOMIC DNA]</scope>
    <source>
        <strain evidence="4 5">GYP-15</strain>
    </source>
</reference>
<protein>
    <submittedName>
        <fullName evidence="4">SDR family oxidoreductase</fullName>
    </submittedName>
</protein>
<proteinExistence type="inferred from homology"/>
<evidence type="ECO:0000313" key="4">
    <source>
        <dbReference type="EMBL" id="TQV76592.1"/>
    </source>
</evidence>
<dbReference type="PRINTS" id="PR00081">
    <property type="entry name" value="GDHRDH"/>
</dbReference>
<comment type="caution">
    <text evidence="4">The sequence shown here is derived from an EMBL/GenBank/DDBJ whole genome shotgun (WGS) entry which is preliminary data.</text>
</comment>
<evidence type="ECO:0000313" key="5">
    <source>
        <dbReference type="Proteomes" id="UP000317839"/>
    </source>
</evidence>
<keyword evidence="5" id="KW-1185">Reference proteome</keyword>
<dbReference type="PANTHER" id="PTHR44196">
    <property type="entry name" value="DEHYDROGENASE/REDUCTASE SDR FAMILY MEMBER 7B"/>
    <property type="match status" value="1"/>
</dbReference>
<dbReference type="NCBIfam" id="NF004196">
    <property type="entry name" value="PRK05650.1"/>
    <property type="match status" value="1"/>
</dbReference>
<dbReference type="InterPro" id="IPR036291">
    <property type="entry name" value="NAD(P)-bd_dom_sf"/>
</dbReference>
<accession>A0A545TH92</accession>
<gene>
    <name evidence="4" type="ORF">FLL45_01145</name>
</gene>
<keyword evidence="2" id="KW-0560">Oxidoreductase</keyword>
<organism evidence="4 5">
    <name type="scientific">Aliikangiella marina</name>
    <dbReference type="NCBI Taxonomy" id="1712262"/>
    <lineage>
        <taxon>Bacteria</taxon>
        <taxon>Pseudomonadati</taxon>
        <taxon>Pseudomonadota</taxon>
        <taxon>Gammaproteobacteria</taxon>
        <taxon>Oceanospirillales</taxon>
        <taxon>Pleioneaceae</taxon>
        <taxon>Aliikangiella</taxon>
    </lineage>
</organism>
<dbReference type="Proteomes" id="UP000317839">
    <property type="component" value="Unassembled WGS sequence"/>
</dbReference>
<dbReference type="GO" id="GO:0016020">
    <property type="term" value="C:membrane"/>
    <property type="evidence" value="ECO:0007669"/>
    <property type="project" value="TreeGrafter"/>
</dbReference>
<comment type="similarity">
    <text evidence="1 3">Belongs to the short-chain dehydrogenases/reductases (SDR) family.</text>
</comment>
<dbReference type="FunFam" id="3.40.50.720:FF:000084">
    <property type="entry name" value="Short-chain dehydrogenase reductase"/>
    <property type="match status" value="1"/>
</dbReference>
<evidence type="ECO:0000256" key="2">
    <source>
        <dbReference type="ARBA" id="ARBA00023002"/>
    </source>
</evidence>
<dbReference type="InterPro" id="IPR020904">
    <property type="entry name" value="Sc_DH/Rdtase_CS"/>
</dbReference>
<dbReference type="GO" id="GO:0016491">
    <property type="term" value="F:oxidoreductase activity"/>
    <property type="evidence" value="ECO:0007669"/>
    <property type="project" value="UniProtKB-KW"/>
</dbReference>
<dbReference type="Pfam" id="PF00106">
    <property type="entry name" value="adh_short"/>
    <property type="match status" value="1"/>
</dbReference>